<dbReference type="CDD" id="cd00075">
    <property type="entry name" value="HATPase"/>
    <property type="match status" value="1"/>
</dbReference>
<dbReference type="InterPro" id="IPR036890">
    <property type="entry name" value="HATPase_C_sf"/>
</dbReference>
<evidence type="ECO:0000256" key="8">
    <source>
        <dbReference type="ARBA" id="ARBA00022989"/>
    </source>
</evidence>
<evidence type="ECO:0000256" key="3">
    <source>
        <dbReference type="ARBA" id="ARBA00012438"/>
    </source>
</evidence>
<dbReference type="CDD" id="cd06225">
    <property type="entry name" value="HAMP"/>
    <property type="match status" value="1"/>
</dbReference>
<keyword evidence="15" id="KW-0547">Nucleotide-binding</keyword>
<evidence type="ECO:0000313" key="15">
    <source>
        <dbReference type="EMBL" id="KNA92437.1"/>
    </source>
</evidence>
<keyword evidence="6 12" id="KW-0812">Transmembrane</keyword>
<keyword evidence="8 12" id="KW-1133">Transmembrane helix</keyword>
<protein>
    <recommendedName>
        <fullName evidence="3">histidine kinase</fullName>
        <ecNumber evidence="3">2.7.13.3</ecNumber>
    </recommendedName>
</protein>
<comment type="catalytic activity">
    <reaction evidence="1">
        <text>ATP + protein L-histidine = ADP + protein N-phospho-L-histidine.</text>
        <dbReference type="EC" id="2.7.13.3"/>
    </reaction>
</comment>
<keyword evidence="9" id="KW-0902">Two-component regulatory system</keyword>
<dbReference type="Gene3D" id="1.10.287.130">
    <property type="match status" value="1"/>
</dbReference>
<dbReference type="SMART" id="SM00304">
    <property type="entry name" value="HAMP"/>
    <property type="match status" value="1"/>
</dbReference>
<feature type="domain" description="HAMP" evidence="14">
    <location>
        <begin position="206"/>
        <end position="259"/>
    </location>
</feature>
<dbReference type="InterPro" id="IPR003660">
    <property type="entry name" value="HAMP_dom"/>
</dbReference>
<keyword evidence="15" id="KW-0067">ATP-binding</keyword>
<dbReference type="PRINTS" id="PR00344">
    <property type="entry name" value="BCTRLSENSOR"/>
</dbReference>
<dbReference type="SUPFAM" id="SSF158472">
    <property type="entry name" value="HAMP domain-like"/>
    <property type="match status" value="1"/>
</dbReference>
<evidence type="ECO:0000256" key="1">
    <source>
        <dbReference type="ARBA" id="ARBA00000085"/>
    </source>
</evidence>
<evidence type="ECO:0000256" key="9">
    <source>
        <dbReference type="ARBA" id="ARBA00023012"/>
    </source>
</evidence>
<comment type="caution">
    <text evidence="15">The sequence shown here is derived from an EMBL/GenBank/DDBJ whole genome shotgun (WGS) entry which is preliminary data.</text>
</comment>
<dbReference type="InterPro" id="IPR036097">
    <property type="entry name" value="HisK_dim/P_sf"/>
</dbReference>
<dbReference type="Gene3D" id="3.30.565.10">
    <property type="entry name" value="Histidine kinase-like ATPase, C-terminal domain"/>
    <property type="match status" value="1"/>
</dbReference>
<evidence type="ECO:0000259" key="13">
    <source>
        <dbReference type="PROSITE" id="PS50109"/>
    </source>
</evidence>
<keyword evidence="5" id="KW-0808">Transferase</keyword>
<feature type="region of interest" description="Disordered" evidence="11">
    <location>
        <begin position="88"/>
        <end position="107"/>
    </location>
</feature>
<evidence type="ECO:0000256" key="12">
    <source>
        <dbReference type="SAM" id="Phobius"/>
    </source>
</evidence>
<dbReference type="EMBL" id="LDTZ01000014">
    <property type="protein sequence ID" value="KNA92437.1"/>
    <property type="molecule type" value="Genomic_DNA"/>
</dbReference>
<dbReference type="PROSITE" id="PS50109">
    <property type="entry name" value="HIS_KIN"/>
    <property type="match status" value="1"/>
</dbReference>
<organism evidence="15 16">
    <name type="scientific">Gordonia jacobaea</name>
    <dbReference type="NCBI Taxonomy" id="122202"/>
    <lineage>
        <taxon>Bacteria</taxon>
        <taxon>Bacillati</taxon>
        <taxon>Actinomycetota</taxon>
        <taxon>Actinomycetes</taxon>
        <taxon>Mycobacteriales</taxon>
        <taxon>Gordoniaceae</taxon>
        <taxon>Gordonia</taxon>
    </lineage>
</organism>
<evidence type="ECO:0000256" key="6">
    <source>
        <dbReference type="ARBA" id="ARBA00022692"/>
    </source>
</evidence>
<gene>
    <name evidence="15" type="ORF">ABW18_03670</name>
</gene>
<dbReference type="Pfam" id="PF02518">
    <property type="entry name" value="HATPase_c"/>
    <property type="match status" value="1"/>
</dbReference>
<dbReference type="SUPFAM" id="SSF55874">
    <property type="entry name" value="ATPase domain of HSP90 chaperone/DNA topoisomerase II/histidine kinase"/>
    <property type="match status" value="1"/>
</dbReference>
<feature type="compositionally biased region" description="Pro residues" evidence="11">
    <location>
        <begin position="95"/>
        <end position="107"/>
    </location>
</feature>
<dbReference type="PROSITE" id="PS50885">
    <property type="entry name" value="HAMP"/>
    <property type="match status" value="1"/>
</dbReference>
<evidence type="ECO:0000256" key="5">
    <source>
        <dbReference type="ARBA" id="ARBA00022679"/>
    </source>
</evidence>
<evidence type="ECO:0000313" key="16">
    <source>
        <dbReference type="Proteomes" id="UP000037247"/>
    </source>
</evidence>
<dbReference type="InterPro" id="IPR004358">
    <property type="entry name" value="Sig_transdc_His_kin-like_C"/>
</dbReference>
<keyword evidence="4" id="KW-0597">Phosphoprotein</keyword>
<dbReference type="Proteomes" id="UP000037247">
    <property type="component" value="Unassembled WGS sequence"/>
</dbReference>
<evidence type="ECO:0000256" key="4">
    <source>
        <dbReference type="ARBA" id="ARBA00022553"/>
    </source>
</evidence>
<dbReference type="Pfam" id="PF00512">
    <property type="entry name" value="HisKA"/>
    <property type="match status" value="1"/>
</dbReference>
<keyword evidence="16" id="KW-1185">Reference proteome</keyword>
<dbReference type="InterPro" id="IPR003594">
    <property type="entry name" value="HATPase_dom"/>
</dbReference>
<evidence type="ECO:0000256" key="7">
    <source>
        <dbReference type="ARBA" id="ARBA00022777"/>
    </source>
</evidence>
<dbReference type="InterPro" id="IPR003661">
    <property type="entry name" value="HisK_dim/P_dom"/>
</dbReference>
<dbReference type="Gene3D" id="6.10.340.10">
    <property type="match status" value="1"/>
</dbReference>
<sequence>MVATQPHSAAARSAPQSAESAGGLSGAVASRAKRGVPLRISLVALTVLLMAVGLLVSGIAVTSAMKSDLMSRTDAGLVSAVDTWAKPRIHVSDSPGPPPGPRRPPSPYFVENTLSNGTVISSNDFDDEPATSALPQGDDGPVTVNSADGNGPQWRVIKRSSPEGQSIVAIPLTDVNKTISRLQWLEFGIGAAIVLVIGVLSYLLVRSSLRPLRRVEETAHAIAAGNLNMRVPPAAPNTEVGSLSSSLNTMLGQIQHAFAKTAASEQQARASEEQARASEEKMRRFVADASHELRTPLTSIKGFAELSRSGALPDTGDALRRIDDEAGRMALLVEDLLVLARLDAHRPLNSEPVDVLSLAADAVQAARVAAPERSIRLEIGESDEPPMVLGDSPRLMQVIRNLVNNAVVHTPKDASITVGVAVDRAGTHGNGAPVDDVVITVADTGQGLEAGELEHVFERFYRGDSSRYRGEGGGSGLGLSIVAALVGAHGGRVGVESTPGQGACFWVRLPRLAA</sequence>
<feature type="transmembrane region" description="Helical" evidence="12">
    <location>
        <begin position="184"/>
        <end position="205"/>
    </location>
</feature>
<evidence type="ECO:0000259" key="14">
    <source>
        <dbReference type="PROSITE" id="PS50885"/>
    </source>
</evidence>
<dbReference type="InterPro" id="IPR050428">
    <property type="entry name" value="TCS_sensor_his_kinase"/>
</dbReference>
<dbReference type="GO" id="GO:0005524">
    <property type="term" value="F:ATP binding"/>
    <property type="evidence" value="ECO:0007669"/>
    <property type="project" value="UniProtKB-KW"/>
</dbReference>
<feature type="domain" description="Histidine kinase" evidence="13">
    <location>
        <begin position="288"/>
        <end position="513"/>
    </location>
</feature>
<dbReference type="CDD" id="cd00082">
    <property type="entry name" value="HisKA"/>
    <property type="match status" value="1"/>
</dbReference>
<dbReference type="Pfam" id="PF00672">
    <property type="entry name" value="HAMP"/>
    <property type="match status" value="1"/>
</dbReference>
<evidence type="ECO:0000256" key="2">
    <source>
        <dbReference type="ARBA" id="ARBA00004236"/>
    </source>
</evidence>
<name>A0ABR5IFN6_9ACTN</name>
<comment type="subcellular location">
    <subcellularLocation>
        <location evidence="2">Cell membrane</location>
    </subcellularLocation>
</comment>
<reference evidence="15 16" key="1">
    <citation type="submission" date="2015-05" db="EMBL/GenBank/DDBJ databases">
        <title>Draft genome sequence of the bacterium Gordonia jacobaea a new member of the Gordonia genus.</title>
        <authorList>
            <person name="Jimenez-Galisteo G."/>
            <person name="Dominguez A."/>
            <person name="Munoz E."/>
            <person name="Vinas M."/>
        </authorList>
    </citation>
    <scope>NUCLEOTIDE SEQUENCE [LARGE SCALE GENOMIC DNA]</scope>
    <source>
        <strain evidence="16">mv1</strain>
    </source>
</reference>
<dbReference type="PANTHER" id="PTHR45436">
    <property type="entry name" value="SENSOR HISTIDINE KINASE YKOH"/>
    <property type="match status" value="1"/>
</dbReference>
<dbReference type="EC" id="2.7.13.3" evidence="3"/>
<dbReference type="SMART" id="SM00387">
    <property type="entry name" value="HATPase_c"/>
    <property type="match status" value="1"/>
</dbReference>
<evidence type="ECO:0000256" key="10">
    <source>
        <dbReference type="ARBA" id="ARBA00023136"/>
    </source>
</evidence>
<keyword evidence="10 12" id="KW-0472">Membrane</keyword>
<feature type="transmembrane region" description="Helical" evidence="12">
    <location>
        <begin position="40"/>
        <end position="61"/>
    </location>
</feature>
<keyword evidence="7" id="KW-0418">Kinase</keyword>
<feature type="region of interest" description="Disordered" evidence="11">
    <location>
        <begin position="1"/>
        <end position="22"/>
    </location>
</feature>
<dbReference type="SMART" id="SM00388">
    <property type="entry name" value="HisKA"/>
    <property type="match status" value="1"/>
</dbReference>
<accession>A0ABR5IFN6</accession>
<proteinExistence type="predicted"/>
<evidence type="ECO:0000256" key="11">
    <source>
        <dbReference type="SAM" id="MobiDB-lite"/>
    </source>
</evidence>
<dbReference type="SUPFAM" id="SSF47384">
    <property type="entry name" value="Homodimeric domain of signal transducing histidine kinase"/>
    <property type="match status" value="1"/>
</dbReference>
<dbReference type="PANTHER" id="PTHR45436:SF5">
    <property type="entry name" value="SENSOR HISTIDINE KINASE TRCS"/>
    <property type="match status" value="1"/>
</dbReference>
<dbReference type="InterPro" id="IPR005467">
    <property type="entry name" value="His_kinase_dom"/>
</dbReference>
<dbReference type="RefSeq" id="WP_049697663.1">
    <property type="nucleotide sequence ID" value="NZ_JAQDQF010000002.1"/>
</dbReference>
<feature type="region of interest" description="Disordered" evidence="11">
    <location>
        <begin position="120"/>
        <end position="151"/>
    </location>
</feature>